<keyword evidence="2" id="KW-0736">Signalosome</keyword>
<dbReference type="PANTHER" id="PTHR15350">
    <property type="entry name" value="COP9 SIGNALOSOME COMPLEX SUBUNIT 7/DENDRITIC CELL PROTEIN GA17"/>
    <property type="match status" value="1"/>
</dbReference>
<evidence type="ECO:0000313" key="7">
    <source>
        <dbReference type="WBParaSite" id="SSLN_0001318701-mRNA-1"/>
    </source>
</evidence>
<dbReference type="InterPro" id="IPR045237">
    <property type="entry name" value="COPS7/eIF3m"/>
</dbReference>
<organism evidence="7">
    <name type="scientific">Schistocephalus solidus</name>
    <name type="common">Tapeworm</name>
    <dbReference type="NCBI Taxonomy" id="70667"/>
    <lineage>
        <taxon>Eukaryota</taxon>
        <taxon>Metazoa</taxon>
        <taxon>Spiralia</taxon>
        <taxon>Lophotrochozoa</taxon>
        <taxon>Platyhelminthes</taxon>
        <taxon>Cestoda</taxon>
        <taxon>Eucestoda</taxon>
        <taxon>Diphyllobothriidea</taxon>
        <taxon>Diphyllobothriidae</taxon>
        <taxon>Schistocephalus</taxon>
    </lineage>
</organism>
<evidence type="ECO:0000256" key="3">
    <source>
        <dbReference type="SAM" id="MobiDB-lite"/>
    </source>
</evidence>
<feature type="region of interest" description="Disordered" evidence="3">
    <location>
        <begin position="221"/>
        <end position="269"/>
    </location>
</feature>
<comment type="similarity">
    <text evidence="1">Belongs to the CSN7/EIF3M family. CSN7 subfamily.</text>
</comment>
<keyword evidence="6" id="KW-1185">Reference proteome</keyword>
<feature type="compositionally biased region" description="Basic residues" evidence="3">
    <location>
        <begin position="255"/>
        <end position="269"/>
    </location>
</feature>
<dbReference type="GO" id="GO:0008180">
    <property type="term" value="C:COP9 signalosome"/>
    <property type="evidence" value="ECO:0007669"/>
    <property type="project" value="UniProtKB-KW"/>
</dbReference>
<proteinExistence type="inferred from homology"/>
<dbReference type="Proteomes" id="UP000275846">
    <property type="component" value="Unassembled WGS sequence"/>
</dbReference>
<feature type="domain" description="PCI" evidence="4">
    <location>
        <begin position="1"/>
        <end position="140"/>
    </location>
</feature>
<gene>
    <name evidence="5" type="ORF">SSLN_LOCUS12703</name>
</gene>
<protein>
    <submittedName>
        <fullName evidence="7">COP9 signalosome complex subunit 7a</fullName>
    </submittedName>
</protein>
<evidence type="ECO:0000313" key="6">
    <source>
        <dbReference type="Proteomes" id="UP000275846"/>
    </source>
</evidence>
<reference evidence="7" key="1">
    <citation type="submission" date="2016-06" db="UniProtKB">
        <authorList>
            <consortium name="WormBaseParasite"/>
        </authorList>
    </citation>
    <scope>IDENTIFICATION</scope>
</reference>
<evidence type="ECO:0000256" key="2">
    <source>
        <dbReference type="ARBA" id="ARBA00022790"/>
    </source>
</evidence>
<dbReference type="SMART" id="SM00088">
    <property type="entry name" value="PINT"/>
    <property type="match status" value="1"/>
</dbReference>
<dbReference type="WBParaSite" id="SSLN_0001318701-mRNA-1">
    <property type="protein sequence ID" value="SSLN_0001318701-mRNA-1"/>
    <property type="gene ID" value="SSLN_0001318701"/>
</dbReference>
<evidence type="ECO:0000256" key="1">
    <source>
        <dbReference type="ARBA" id="ARBA00008482"/>
    </source>
</evidence>
<dbReference type="AlphaFoldDB" id="A0A183T8A5"/>
<dbReference type="STRING" id="70667.A0A183T8A5"/>
<name>A0A183T8A5_SCHSO</name>
<evidence type="ECO:0000313" key="5">
    <source>
        <dbReference type="EMBL" id="VDL99088.1"/>
    </source>
</evidence>
<dbReference type="InterPro" id="IPR000717">
    <property type="entry name" value="PCI_dom"/>
</dbReference>
<sequence length="269" mass="30272">MEVLECTPSELIRKTTEAPGLFVFSELFDHPLIKALDEKDASSDLALLQLFCYGTYNDYKTAQVSYPPLTPLQVRKLRQLSIISACYSQKLIPYDYLLQMLELSSLRELEDLIIELFYLEAACGKLDQQKGLLVVESAIGRDLRKTELPKLCSDLEAWCSRVDVVVSEVVGEMEKAKKLKHDWEVSRAALTEKVNLLNSLGKKDSGKFDPESLMEVEDWIPHPDILTEGGSQSQPKLAPLMVSPSQSGDRDPRGRKNPLKSMRPGKKSK</sequence>
<dbReference type="OrthoDB" id="10265275at2759"/>
<dbReference type="Pfam" id="PF01399">
    <property type="entry name" value="PCI"/>
    <property type="match status" value="1"/>
</dbReference>
<dbReference type="PANTHER" id="PTHR15350:SF5">
    <property type="entry name" value="COP9 SIGNALOSOME COMPLEX SUBUNIT 7"/>
    <property type="match status" value="1"/>
</dbReference>
<reference evidence="5 6" key="2">
    <citation type="submission" date="2018-11" db="EMBL/GenBank/DDBJ databases">
        <authorList>
            <consortium name="Pathogen Informatics"/>
        </authorList>
    </citation>
    <scope>NUCLEOTIDE SEQUENCE [LARGE SCALE GENOMIC DNA]</scope>
    <source>
        <strain evidence="5 6">NST_G2</strain>
    </source>
</reference>
<dbReference type="EMBL" id="UYSU01037475">
    <property type="protein sequence ID" value="VDL99088.1"/>
    <property type="molecule type" value="Genomic_DNA"/>
</dbReference>
<dbReference type="PROSITE" id="PS50250">
    <property type="entry name" value="PCI"/>
    <property type="match status" value="1"/>
</dbReference>
<accession>A0A183T8A5</accession>
<evidence type="ECO:0000259" key="4">
    <source>
        <dbReference type="PROSITE" id="PS50250"/>
    </source>
</evidence>